<evidence type="ECO:0000313" key="1">
    <source>
        <dbReference type="EMBL" id="QDT63004.1"/>
    </source>
</evidence>
<name>A0A517T3Q6_9PLAN</name>
<proteinExistence type="predicted"/>
<keyword evidence="2" id="KW-1185">Reference proteome</keyword>
<gene>
    <name evidence="1" type="ORF">V22_02020</name>
</gene>
<dbReference type="AlphaFoldDB" id="A0A517T3Q6"/>
<dbReference type="KEGG" id="chya:V22_02020"/>
<evidence type="ECO:0000313" key="2">
    <source>
        <dbReference type="Proteomes" id="UP000319976"/>
    </source>
</evidence>
<dbReference type="EMBL" id="CP036316">
    <property type="protein sequence ID" value="QDT63004.1"/>
    <property type="molecule type" value="Genomic_DNA"/>
</dbReference>
<protein>
    <submittedName>
        <fullName evidence="1">Uncharacterized protein</fullName>
    </submittedName>
</protein>
<sequence>MPLAVIPAQAGIQSIQLNSRSEAKVVNVDTSCTRAALGGLDSHIRGNDVKLQLGPDY</sequence>
<dbReference type="RefSeq" id="WP_231734124.1">
    <property type="nucleotide sequence ID" value="NZ_CP036316.1"/>
</dbReference>
<dbReference type="Proteomes" id="UP000319976">
    <property type="component" value="Chromosome"/>
</dbReference>
<reference evidence="1 2" key="1">
    <citation type="submission" date="2019-02" db="EMBL/GenBank/DDBJ databases">
        <title>Deep-cultivation of Planctomycetes and their phenomic and genomic characterization uncovers novel biology.</title>
        <authorList>
            <person name="Wiegand S."/>
            <person name="Jogler M."/>
            <person name="Boedeker C."/>
            <person name="Pinto D."/>
            <person name="Vollmers J."/>
            <person name="Rivas-Marin E."/>
            <person name="Kohn T."/>
            <person name="Peeters S.H."/>
            <person name="Heuer A."/>
            <person name="Rast P."/>
            <person name="Oberbeckmann S."/>
            <person name="Bunk B."/>
            <person name="Jeske O."/>
            <person name="Meyerdierks A."/>
            <person name="Storesund J.E."/>
            <person name="Kallscheuer N."/>
            <person name="Luecker S."/>
            <person name="Lage O.M."/>
            <person name="Pohl T."/>
            <person name="Merkel B.J."/>
            <person name="Hornburger P."/>
            <person name="Mueller R.-W."/>
            <person name="Bruemmer F."/>
            <person name="Labrenz M."/>
            <person name="Spormann A.M."/>
            <person name="Op den Camp H."/>
            <person name="Overmann J."/>
            <person name="Amann R."/>
            <person name="Jetten M.S.M."/>
            <person name="Mascher T."/>
            <person name="Medema M.H."/>
            <person name="Devos D.P."/>
            <person name="Kaster A.-K."/>
            <person name="Ovreas L."/>
            <person name="Rohde M."/>
            <person name="Galperin M.Y."/>
            <person name="Jogler C."/>
        </authorList>
    </citation>
    <scope>NUCLEOTIDE SEQUENCE [LARGE SCALE GENOMIC DNA]</scope>
    <source>
        <strain evidence="1 2">V22</strain>
    </source>
</reference>
<accession>A0A517T3Q6</accession>
<organism evidence="1 2">
    <name type="scientific">Calycomorphotria hydatis</name>
    <dbReference type="NCBI Taxonomy" id="2528027"/>
    <lineage>
        <taxon>Bacteria</taxon>
        <taxon>Pseudomonadati</taxon>
        <taxon>Planctomycetota</taxon>
        <taxon>Planctomycetia</taxon>
        <taxon>Planctomycetales</taxon>
        <taxon>Planctomycetaceae</taxon>
        <taxon>Calycomorphotria</taxon>
    </lineage>
</organism>